<feature type="region of interest" description="Disordered" evidence="16">
    <location>
        <begin position="317"/>
        <end position="337"/>
    </location>
</feature>
<dbReference type="PANTHER" id="PTHR11255">
    <property type="entry name" value="DIACYLGLYCEROL KINASE"/>
    <property type="match status" value="1"/>
</dbReference>
<dbReference type="SMART" id="SM00045">
    <property type="entry name" value="DAGKa"/>
    <property type="match status" value="1"/>
</dbReference>
<comment type="caution">
    <text evidence="20">The sequence shown here is derived from an EMBL/GenBank/DDBJ whole genome shotgun (WGS) entry which is preliminary data.</text>
</comment>
<dbReference type="EMBL" id="JAVXUP010000431">
    <property type="protein sequence ID" value="KAK3028028.1"/>
    <property type="molecule type" value="Genomic_DNA"/>
</dbReference>
<dbReference type="InterPro" id="IPR001206">
    <property type="entry name" value="Diacylglycerol_kinase_cat_dom"/>
</dbReference>
<evidence type="ECO:0000256" key="16">
    <source>
        <dbReference type="SAM" id="MobiDB-lite"/>
    </source>
</evidence>
<dbReference type="Gene3D" id="2.60.200.40">
    <property type="match status" value="1"/>
</dbReference>
<proteinExistence type="inferred from homology"/>
<dbReference type="FunFam" id="3.40.50.10330:FF:000006">
    <property type="entry name" value="Diacylglycerol kinase"/>
    <property type="match status" value="1"/>
</dbReference>
<dbReference type="InterPro" id="IPR002219">
    <property type="entry name" value="PKC_DAG/PE"/>
</dbReference>
<evidence type="ECO:0000256" key="17">
    <source>
        <dbReference type="SAM" id="Phobius"/>
    </source>
</evidence>
<dbReference type="Gene3D" id="3.30.60.20">
    <property type="match status" value="1"/>
</dbReference>
<sequence>MEDYRESEISLASWISRYPSERAESRLFIISCFIAGLIGILTIVYTAFQWRRNINLSWMKAIARSKKNPKARDKVPVAPHTWVLESIYRGRSLNCCVCLKSTSPSQALGPMMASDSFIHRCSICGAASHLSCSSNAHKDCKHVSMVGYEHVIHQWAVRWTEITDQPDEASFCSYCEEPCSGSFLGGSPIWCCLWCQRLVHVDCHSSMSHETGDICDLGSFRRLILSPLYVKELNRTSSGGFLSSITHGANEIASSVRASIRNQSKKYKQGNEASADTGSGSFIGDASSESTVDSCQTVNGSYKIEESCNGSINMEGAEHQQEGDKRMDSKPSFNRSSSINQKDEFQIVRMKQRYELNELPPDARPLLVFINKKSGAQRGDSLRLRLNLLLNPIQVFELSSSEGPDVGLYLFRRVPHFRVLVCGGDGTVGWVLDAIEKQNFVSPPPVAILPAGTGNDLARVLSWGGGLGSVERQGGLCTILHHIEHAAVTILDRWKLSILSQQGKQLQPPKFMNNYLVMSNVVNCNYKAGYIVVAGVGCDAKVALEIHNMREENPEKFYNQSIHFLGAEITGNDLQFMNKVLYAREGAKSIMDRTFADFPWQVRVEVDGDEIEVPEDAEGVLVANIGSYMGGVDLWQNEDETYDNFDPQSMHDKILEVVSISGTWHLGKLQVGLSRARRLAQGQSIKIQLFAALPVQIDGEPWSQQPCTLAISHHGQAFMLKRAAEEPLGHAAAIVTDVLENAETNHVINASQKRSLLQEMALRLS</sequence>
<evidence type="ECO:0000256" key="8">
    <source>
        <dbReference type="ARBA" id="ARBA00022771"/>
    </source>
</evidence>
<keyword evidence="7 15" id="KW-0547">Nucleotide-binding</keyword>
<evidence type="ECO:0000256" key="7">
    <source>
        <dbReference type="ARBA" id="ARBA00022741"/>
    </source>
</evidence>
<feature type="region of interest" description="Disordered" evidence="16">
    <location>
        <begin position="263"/>
        <end position="293"/>
    </location>
</feature>
<evidence type="ECO:0000256" key="10">
    <source>
        <dbReference type="ARBA" id="ARBA00022821"/>
    </source>
</evidence>
<evidence type="ECO:0000256" key="2">
    <source>
        <dbReference type="ARBA" id="ARBA00009280"/>
    </source>
</evidence>
<dbReference type="GO" id="GO:0006952">
    <property type="term" value="P:defense response"/>
    <property type="evidence" value="ECO:0007669"/>
    <property type="project" value="UniProtKB-KW"/>
</dbReference>
<dbReference type="GO" id="GO:0004143">
    <property type="term" value="F:ATP-dependent diacylglycerol kinase activity"/>
    <property type="evidence" value="ECO:0007669"/>
    <property type="project" value="UniProtKB-EC"/>
</dbReference>
<keyword evidence="17" id="KW-1133">Transmembrane helix</keyword>
<evidence type="ECO:0000259" key="18">
    <source>
        <dbReference type="PROSITE" id="PS50081"/>
    </source>
</evidence>
<protein>
    <recommendedName>
        <fullName evidence="15">Diacylglycerol kinase</fullName>
        <shortName evidence="15">DAG kinase</shortName>
        <ecNumber evidence="15">2.7.1.107</ecNumber>
    </recommendedName>
</protein>
<evidence type="ECO:0000313" key="20">
    <source>
        <dbReference type="EMBL" id="KAK3028028.1"/>
    </source>
</evidence>
<dbReference type="SUPFAM" id="SSF57889">
    <property type="entry name" value="Cysteine-rich domain"/>
    <property type="match status" value="1"/>
</dbReference>
<dbReference type="SMART" id="SM00109">
    <property type="entry name" value="C1"/>
    <property type="match status" value="2"/>
</dbReference>
<evidence type="ECO:0000256" key="12">
    <source>
        <dbReference type="ARBA" id="ARBA00022840"/>
    </source>
</evidence>
<dbReference type="Gene3D" id="3.40.50.10330">
    <property type="entry name" value="Probable inorganic polyphosphate/atp-NAD kinase, domain 1"/>
    <property type="match status" value="1"/>
</dbReference>
<evidence type="ECO:0000256" key="6">
    <source>
        <dbReference type="ARBA" id="ARBA00022737"/>
    </source>
</evidence>
<dbReference type="Pfam" id="PF00130">
    <property type="entry name" value="C1_1"/>
    <property type="match status" value="1"/>
</dbReference>
<keyword evidence="11" id="KW-0862">Zinc</keyword>
<keyword evidence="4 15" id="KW-0808">Transferase</keyword>
<dbReference type="InterPro" id="IPR017438">
    <property type="entry name" value="ATP-NAD_kinase_N"/>
</dbReference>
<dbReference type="SMART" id="SM00046">
    <property type="entry name" value="DAGKc"/>
    <property type="match status" value="1"/>
</dbReference>
<evidence type="ECO:0000256" key="11">
    <source>
        <dbReference type="ARBA" id="ARBA00022833"/>
    </source>
</evidence>
<dbReference type="GO" id="GO:0007200">
    <property type="term" value="P:phospholipase C-activating G protein-coupled receptor signaling pathway"/>
    <property type="evidence" value="ECO:0007669"/>
    <property type="project" value="InterPro"/>
</dbReference>
<keyword evidence="13" id="KW-0346">Stress response</keyword>
<feature type="transmembrane region" description="Helical" evidence="17">
    <location>
        <begin position="27"/>
        <end position="48"/>
    </location>
</feature>
<gene>
    <name evidence="20" type="ORF">RJ639_038749</name>
</gene>
<feature type="domain" description="Phorbol-ester/DAG-type" evidence="18">
    <location>
        <begin position="79"/>
        <end position="140"/>
    </location>
</feature>
<dbReference type="InterPro" id="IPR037607">
    <property type="entry name" value="DGK"/>
</dbReference>
<evidence type="ECO:0000313" key="21">
    <source>
        <dbReference type="Proteomes" id="UP001188597"/>
    </source>
</evidence>
<dbReference type="EC" id="2.7.1.107" evidence="15"/>
<dbReference type="GO" id="GO:0008270">
    <property type="term" value="F:zinc ion binding"/>
    <property type="evidence" value="ECO:0007669"/>
    <property type="project" value="UniProtKB-KW"/>
</dbReference>
<dbReference type="Pfam" id="PF00781">
    <property type="entry name" value="DAGK_cat"/>
    <property type="match status" value="1"/>
</dbReference>
<dbReference type="SUPFAM" id="SSF111331">
    <property type="entry name" value="NAD kinase/diacylglycerol kinase-like"/>
    <property type="match status" value="1"/>
</dbReference>
<dbReference type="CDD" id="cd00029">
    <property type="entry name" value="C1"/>
    <property type="match status" value="1"/>
</dbReference>
<keyword evidence="8" id="KW-0863">Zinc-finger</keyword>
<keyword evidence="5" id="KW-0479">Metal-binding</keyword>
<dbReference type="PROSITE" id="PS50146">
    <property type="entry name" value="DAGK"/>
    <property type="match status" value="1"/>
</dbReference>
<evidence type="ECO:0000256" key="15">
    <source>
        <dbReference type="RuleBase" id="RU361128"/>
    </source>
</evidence>
<keyword evidence="6" id="KW-0677">Repeat</keyword>
<dbReference type="PANTHER" id="PTHR11255:SF54">
    <property type="entry name" value="DIACYLGLYCEROL KINASE THETA"/>
    <property type="match status" value="1"/>
</dbReference>
<keyword evidence="21" id="KW-1185">Reference proteome</keyword>
<dbReference type="InterPro" id="IPR016064">
    <property type="entry name" value="NAD/diacylglycerol_kinase_sf"/>
</dbReference>
<dbReference type="Proteomes" id="UP001188597">
    <property type="component" value="Unassembled WGS sequence"/>
</dbReference>
<dbReference type="GO" id="GO:0005524">
    <property type="term" value="F:ATP binding"/>
    <property type="evidence" value="ECO:0007669"/>
    <property type="project" value="UniProtKB-KW"/>
</dbReference>
<evidence type="ECO:0000256" key="13">
    <source>
        <dbReference type="ARBA" id="ARBA00023016"/>
    </source>
</evidence>
<evidence type="ECO:0000256" key="3">
    <source>
        <dbReference type="ARBA" id="ARBA00011245"/>
    </source>
</evidence>
<dbReference type="PROSITE" id="PS50081">
    <property type="entry name" value="ZF_DAG_PE_2"/>
    <property type="match status" value="1"/>
</dbReference>
<reference evidence="20" key="1">
    <citation type="submission" date="2022-12" db="EMBL/GenBank/DDBJ databases">
        <title>Draft genome assemblies for two species of Escallonia (Escalloniales).</title>
        <authorList>
            <person name="Chanderbali A."/>
            <person name="Dervinis C."/>
            <person name="Anghel I."/>
            <person name="Soltis D."/>
            <person name="Soltis P."/>
            <person name="Zapata F."/>
        </authorList>
    </citation>
    <scope>NUCLEOTIDE SEQUENCE</scope>
    <source>
        <strain evidence="20">UCBG64.0493</strain>
        <tissue evidence="20">Leaf</tissue>
    </source>
</reference>
<feature type="domain" description="DAGKc" evidence="19">
    <location>
        <begin position="361"/>
        <end position="500"/>
    </location>
</feature>
<dbReference type="FunFam" id="3.30.60.20:FF:000027">
    <property type="entry name" value="Diacylglycerol kinase"/>
    <property type="match status" value="1"/>
</dbReference>
<dbReference type="CDD" id="cd20805">
    <property type="entry name" value="C1_DGK_rpt2"/>
    <property type="match status" value="1"/>
</dbReference>
<feature type="compositionally biased region" description="Basic and acidic residues" evidence="16">
    <location>
        <begin position="317"/>
        <end position="329"/>
    </location>
</feature>
<keyword evidence="14 17" id="KW-0472">Membrane</keyword>
<keyword evidence="17" id="KW-0812">Transmembrane</keyword>
<accession>A0AA88WN33</accession>
<dbReference type="AlphaFoldDB" id="A0AA88WN33"/>
<feature type="compositionally biased region" description="Polar residues" evidence="16">
    <location>
        <begin position="271"/>
        <end position="280"/>
    </location>
</feature>
<comment type="subunit">
    <text evidence="3">Monomer.</text>
</comment>
<name>A0AA88WN33_9ASTE</name>
<comment type="similarity">
    <text evidence="2 15">Belongs to the eukaryotic diacylglycerol kinase family.</text>
</comment>
<comment type="catalytic activity">
    <reaction evidence="15">
        <text>a 1,2-diacyl-sn-glycerol + ATP = a 1,2-diacyl-sn-glycero-3-phosphate + ADP + H(+)</text>
        <dbReference type="Rhea" id="RHEA:10272"/>
        <dbReference type="ChEBI" id="CHEBI:15378"/>
        <dbReference type="ChEBI" id="CHEBI:17815"/>
        <dbReference type="ChEBI" id="CHEBI:30616"/>
        <dbReference type="ChEBI" id="CHEBI:58608"/>
        <dbReference type="ChEBI" id="CHEBI:456216"/>
        <dbReference type="EC" id="2.7.1.107"/>
    </reaction>
</comment>
<evidence type="ECO:0000256" key="9">
    <source>
        <dbReference type="ARBA" id="ARBA00022777"/>
    </source>
</evidence>
<evidence type="ECO:0000256" key="1">
    <source>
        <dbReference type="ARBA" id="ARBA00004370"/>
    </source>
</evidence>
<evidence type="ECO:0000256" key="4">
    <source>
        <dbReference type="ARBA" id="ARBA00022679"/>
    </source>
</evidence>
<dbReference type="GO" id="GO:0016020">
    <property type="term" value="C:membrane"/>
    <property type="evidence" value="ECO:0007669"/>
    <property type="project" value="UniProtKB-SubCell"/>
</dbReference>
<dbReference type="InterPro" id="IPR046349">
    <property type="entry name" value="C1-like_sf"/>
</dbReference>
<keyword evidence="9 15" id="KW-0418">Kinase</keyword>
<evidence type="ECO:0000256" key="5">
    <source>
        <dbReference type="ARBA" id="ARBA00022723"/>
    </source>
</evidence>
<dbReference type="Pfam" id="PF00609">
    <property type="entry name" value="DAGK_acc"/>
    <property type="match status" value="1"/>
</dbReference>
<evidence type="ECO:0000256" key="14">
    <source>
        <dbReference type="ARBA" id="ARBA00023136"/>
    </source>
</evidence>
<dbReference type="InterPro" id="IPR000756">
    <property type="entry name" value="Diacylglycerol_kin_accessory"/>
</dbReference>
<dbReference type="FunFam" id="2.60.200.40:FF:000006">
    <property type="entry name" value="Diacylglycerol kinase"/>
    <property type="match status" value="1"/>
</dbReference>
<keyword evidence="12 15" id="KW-0067">ATP-binding</keyword>
<keyword evidence="10" id="KW-0611">Plant defense</keyword>
<comment type="subcellular location">
    <subcellularLocation>
        <location evidence="1">Membrane</location>
    </subcellularLocation>
</comment>
<organism evidence="20 21">
    <name type="scientific">Escallonia herrerae</name>
    <dbReference type="NCBI Taxonomy" id="1293975"/>
    <lineage>
        <taxon>Eukaryota</taxon>
        <taxon>Viridiplantae</taxon>
        <taxon>Streptophyta</taxon>
        <taxon>Embryophyta</taxon>
        <taxon>Tracheophyta</taxon>
        <taxon>Spermatophyta</taxon>
        <taxon>Magnoliopsida</taxon>
        <taxon>eudicotyledons</taxon>
        <taxon>Gunneridae</taxon>
        <taxon>Pentapetalae</taxon>
        <taxon>asterids</taxon>
        <taxon>campanulids</taxon>
        <taxon>Escalloniales</taxon>
        <taxon>Escalloniaceae</taxon>
        <taxon>Escallonia</taxon>
    </lineage>
</organism>
<evidence type="ECO:0000259" key="19">
    <source>
        <dbReference type="PROSITE" id="PS50146"/>
    </source>
</evidence>